<feature type="coiled-coil region" evidence="1">
    <location>
        <begin position="3"/>
        <end position="30"/>
    </location>
</feature>
<gene>
    <name evidence="3" type="ORF">SPIL2461_LOCUS11880</name>
</gene>
<feature type="region of interest" description="Disordered" evidence="2">
    <location>
        <begin position="286"/>
        <end position="313"/>
    </location>
</feature>
<feature type="region of interest" description="Disordered" evidence="2">
    <location>
        <begin position="406"/>
        <end position="429"/>
    </location>
</feature>
<name>A0A812S7C4_SYMPI</name>
<feature type="compositionally biased region" description="Low complexity" evidence="2">
    <location>
        <begin position="286"/>
        <end position="311"/>
    </location>
</feature>
<evidence type="ECO:0000256" key="2">
    <source>
        <dbReference type="SAM" id="MobiDB-lite"/>
    </source>
</evidence>
<reference evidence="3" key="1">
    <citation type="submission" date="2021-02" db="EMBL/GenBank/DDBJ databases">
        <authorList>
            <person name="Dougan E. K."/>
            <person name="Rhodes N."/>
            <person name="Thang M."/>
            <person name="Chan C."/>
        </authorList>
    </citation>
    <scope>NUCLEOTIDE SEQUENCE</scope>
</reference>
<protein>
    <submittedName>
        <fullName evidence="3">Uncharacterized protein</fullName>
    </submittedName>
</protein>
<keyword evidence="1" id="KW-0175">Coiled coil</keyword>
<dbReference type="EMBL" id="CAJNIZ010023558">
    <property type="protein sequence ID" value="CAE7469994.1"/>
    <property type="molecule type" value="Genomic_DNA"/>
</dbReference>
<comment type="caution">
    <text evidence="3">The sequence shown here is derived from an EMBL/GenBank/DDBJ whole genome shotgun (WGS) entry which is preliminary data.</text>
</comment>
<proteinExistence type="predicted"/>
<dbReference type="AlphaFoldDB" id="A0A812S7C4"/>
<evidence type="ECO:0000256" key="1">
    <source>
        <dbReference type="SAM" id="Coils"/>
    </source>
</evidence>
<evidence type="ECO:0000313" key="4">
    <source>
        <dbReference type="Proteomes" id="UP000649617"/>
    </source>
</evidence>
<accession>A0A812S7C4</accession>
<sequence>MANEQNAAQVRDLQEMVRKLTLENQQLLQEQQVQAKRHEEMARNVAVAMAAAEKAMAMHAQHTSQLETLRTAKLAEAINSKVELHIAVPKVTLSALGLFAMLAHGDQAISGGGIFMKIQGQSGKMTFATSEPVGSAEVVGGGGSAKHSFNSFATQSFTFGSPMASTIAGVERDVAAANGLVPDSPDGGYTARDYNVTKVSFTSYLGSGNAATDSKLEIESIIFRENAVLKFENPDDGSFIYPGVSQGTVKFNVKMSQWNWCEDNCKSANGVGDSVRLTIEMINQVSESSSSSTNTTTSITADTSNSSTNSTRRLSGCTSGSCENGAVEDLGGVFLSVLNTYMVQDQNGTVTQLTLPKNPVLTFDPPIGTPGATQRTTTLVLEFPRANFTSNDVLIYDPLVSYSNIQEESSEEADTTTSDNGTTGATTTNEQVNHAGKTYYVQLGSLCVLMSLCFRPLVMCVVT</sequence>
<feature type="compositionally biased region" description="Low complexity" evidence="2">
    <location>
        <begin position="415"/>
        <end position="429"/>
    </location>
</feature>
<dbReference type="OrthoDB" id="5977965at2759"/>
<dbReference type="Proteomes" id="UP000649617">
    <property type="component" value="Unassembled WGS sequence"/>
</dbReference>
<organism evidence="3 4">
    <name type="scientific">Symbiodinium pilosum</name>
    <name type="common">Dinoflagellate</name>
    <dbReference type="NCBI Taxonomy" id="2952"/>
    <lineage>
        <taxon>Eukaryota</taxon>
        <taxon>Sar</taxon>
        <taxon>Alveolata</taxon>
        <taxon>Dinophyceae</taxon>
        <taxon>Suessiales</taxon>
        <taxon>Symbiodiniaceae</taxon>
        <taxon>Symbiodinium</taxon>
    </lineage>
</organism>
<evidence type="ECO:0000313" key="3">
    <source>
        <dbReference type="EMBL" id="CAE7469994.1"/>
    </source>
</evidence>
<keyword evidence="4" id="KW-1185">Reference proteome</keyword>